<reference evidence="1 2" key="1">
    <citation type="submission" date="2018-03" db="EMBL/GenBank/DDBJ databases">
        <authorList>
            <person name="Guldener U."/>
        </authorList>
    </citation>
    <scope>NUCLEOTIDE SEQUENCE [LARGE SCALE GENOMIC DNA]</scope>
    <source>
        <strain evidence="1 2">DAOM196992</strain>
    </source>
</reference>
<proteinExistence type="predicted"/>
<organism evidence="1 2">
    <name type="scientific">Pseudozyma flocculosa</name>
    <dbReference type="NCBI Taxonomy" id="84751"/>
    <lineage>
        <taxon>Eukaryota</taxon>
        <taxon>Fungi</taxon>
        <taxon>Dikarya</taxon>
        <taxon>Basidiomycota</taxon>
        <taxon>Ustilaginomycotina</taxon>
        <taxon>Ustilaginomycetes</taxon>
        <taxon>Ustilaginales</taxon>
        <taxon>Ustilaginaceae</taxon>
        <taxon>Pseudozyma</taxon>
    </lineage>
</organism>
<dbReference type="EMBL" id="OOIP01000009">
    <property type="protein sequence ID" value="SPO38038.1"/>
    <property type="molecule type" value="Genomic_DNA"/>
</dbReference>
<dbReference type="AlphaFoldDB" id="A0A5C3F0S9"/>
<keyword evidence="2" id="KW-1185">Reference proteome</keyword>
<gene>
    <name evidence="1" type="ORF">PSFLO_03515</name>
</gene>
<sequence length="228" mass="24829">MLARRNLLAAFAGPLPSNQACQSRPGQVARFTIPRCLPRHGAPSRSTHAEATSYRLKPIHGGPSSCSGLWARSTALASHTDVAEPDPARRRLSDMVGRALRCNISICIRLSKSGFLTPIRNYGSAPGRLRKAGSRVSGITLALDGKLKVPDRSRRLASGSPLARLRPSSVRLSGPATLARRVGTEACHARWFLLATTDQLVIRRRQLGQPFDSIRDVAWVRRQLRSGS</sequence>
<dbReference type="Proteomes" id="UP000323386">
    <property type="component" value="Unassembled WGS sequence"/>
</dbReference>
<evidence type="ECO:0000313" key="1">
    <source>
        <dbReference type="EMBL" id="SPO38038.1"/>
    </source>
</evidence>
<protein>
    <submittedName>
        <fullName evidence="1">Uncharacterized protein</fullName>
    </submittedName>
</protein>
<accession>A0A5C3F0S9</accession>
<name>A0A5C3F0S9_9BASI</name>
<evidence type="ECO:0000313" key="2">
    <source>
        <dbReference type="Proteomes" id="UP000323386"/>
    </source>
</evidence>